<dbReference type="WBParaSite" id="RSKR_0001157200.1">
    <property type="protein sequence ID" value="RSKR_0001157200.1"/>
    <property type="gene ID" value="RSKR_0001157200"/>
</dbReference>
<proteinExistence type="predicted"/>
<evidence type="ECO:0000313" key="1">
    <source>
        <dbReference type="Proteomes" id="UP000095286"/>
    </source>
</evidence>
<evidence type="ECO:0000313" key="2">
    <source>
        <dbReference type="WBParaSite" id="RSKR_0001157200.1"/>
    </source>
</evidence>
<name>A0AC35UHC9_9BILA</name>
<reference evidence="2" key="1">
    <citation type="submission" date="2016-11" db="UniProtKB">
        <authorList>
            <consortium name="WormBaseParasite"/>
        </authorList>
    </citation>
    <scope>IDENTIFICATION</scope>
    <source>
        <strain evidence="2">KR3021</strain>
    </source>
</reference>
<dbReference type="Proteomes" id="UP000095286">
    <property type="component" value="Unplaced"/>
</dbReference>
<accession>A0AC35UHC9</accession>
<sequence>MLAEDGPVIEIKNETKDGEEKDQINYKTNQRKLNETNKFLPEWDSRISRIVCQFFIFGTLFGVVCSISACTCLLQPNHGGENNFSRNEPRLSIAPPVEENTKPIRIQFLEDGYCYATEMANNEIPPLPDYKSALKMPCDVFSILNRQISTIVGQPQTSEESGWLVPSYSNHHFHEKVDDAKLLTNVDSTLNDHVTDISNELVNCENNSQK</sequence>
<organism evidence="1 2">
    <name type="scientific">Rhabditophanes sp. KR3021</name>
    <dbReference type="NCBI Taxonomy" id="114890"/>
    <lineage>
        <taxon>Eukaryota</taxon>
        <taxon>Metazoa</taxon>
        <taxon>Ecdysozoa</taxon>
        <taxon>Nematoda</taxon>
        <taxon>Chromadorea</taxon>
        <taxon>Rhabditida</taxon>
        <taxon>Tylenchina</taxon>
        <taxon>Panagrolaimomorpha</taxon>
        <taxon>Strongyloidoidea</taxon>
        <taxon>Alloionematidae</taxon>
        <taxon>Rhabditophanes</taxon>
    </lineage>
</organism>
<protein>
    <submittedName>
        <fullName evidence="2">Uncharacterized protein</fullName>
    </submittedName>
</protein>